<dbReference type="AlphaFoldDB" id="A0A8J7FPC1"/>
<reference evidence="1" key="1">
    <citation type="submission" date="2020-10" db="EMBL/GenBank/DDBJ databases">
        <authorList>
            <person name="Castelo-Branco R."/>
            <person name="Eusebio N."/>
            <person name="Adriana R."/>
            <person name="Vieira A."/>
            <person name="Brugerolle De Fraissinette N."/>
            <person name="Rezende De Castro R."/>
            <person name="Schneider M.P."/>
            <person name="Vasconcelos V."/>
            <person name="Leao P.N."/>
        </authorList>
    </citation>
    <scope>NUCLEOTIDE SEQUENCE</scope>
    <source>
        <strain evidence="1">LEGE 06105</strain>
    </source>
</reference>
<organism evidence="1 2">
    <name type="scientific">Plectonema cf. radiosum LEGE 06105</name>
    <dbReference type="NCBI Taxonomy" id="945769"/>
    <lineage>
        <taxon>Bacteria</taxon>
        <taxon>Bacillati</taxon>
        <taxon>Cyanobacteriota</taxon>
        <taxon>Cyanophyceae</taxon>
        <taxon>Oscillatoriophycideae</taxon>
        <taxon>Oscillatoriales</taxon>
        <taxon>Microcoleaceae</taxon>
        <taxon>Plectonema</taxon>
    </lineage>
</organism>
<dbReference type="Proteomes" id="UP000620559">
    <property type="component" value="Unassembled WGS sequence"/>
</dbReference>
<dbReference type="RefSeq" id="WP_193925528.1">
    <property type="nucleotide sequence ID" value="NZ_JADEWL010000202.1"/>
</dbReference>
<proteinExistence type="predicted"/>
<dbReference type="EMBL" id="JADEWL010000202">
    <property type="protein sequence ID" value="MBE9216761.1"/>
    <property type="molecule type" value="Genomic_DNA"/>
</dbReference>
<keyword evidence="2" id="KW-1185">Reference proteome</keyword>
<evidence type="ECO:0000313" key="1">
    <source>
        <dbReference type="EMBL" id="MBE9216761.1"/>
    </source>
</evidence>
<comment type="caution">
    <text evidence="1">The sequence shown here is derived from an EMBL/GenBank/DDBJ whole genome shotgun (WGS) entry which is preliminary data.</text>
</comment>
<sequence length="64" mass="7460">MPLALSSAYRGYFVGNCVSEAQRSYRVWFFGMCDMPLALSSAYRVWFLGVRSRDDVDYIFCDRI</sequence>
<accession>A0A8J7FPC1</accession>
<gene>
    <name evidence="1" type="ORF">IQ247_29605</name>
</gene>
<protein>
    <submittedName>
        <fullName evidence="1">Uncharacterized protein</fullName>
    </submittedName>
</protein>
<evidence type="ECO:0000313" key="2">
    <source>
        <dbReference type="Proteomes" id="UP000620559"/>
    </source>
</evidence>
<name>A0A8J7FPC1_9CYAN</name>